<dbReference type="Pfam" id="PF00331">
    <property type="entry name" value="Glyco_hydro_10"/>
    <property type="match status" value="2"/>
</dbReference>
<evidence type="ECO:0000256" key="7">
    <source>
        <dbReference type="ARBA" id="ARBA00023277"/>
    </source>
</evidence>
<keyword evidence="8" id="KW-0326">Glycosidase</keyword>
<evidence type="ECO:0000256" key="1">
    <source>
        <dbReference type="ARBA" id="ARBA00000681"/>
    </source>
</evidence>
<evidence type="ECO:0000313" key="12">
    <source>
        <dbReference type="EMBL" id="MBW4866227.1"/>
    </source>
</evidence>
<gene>
    <name evidence="12" type="ORF">KZY68_09460</name>
</gene>
<feature type="signal peptide" evidence="10">
    <location>
        <begin position="1"/>
        <end position="22"/>
    </location>
</feature>
<evidence type="ECO:0000259" key="11">
    <source>
        <dbReference type="SMART" id="SM00633"/>
    </source>
</evidence>
<comment type="caution">
    <text evidence="12">The sequence shown here is derived from an EMBL/GenBank/DDBJ whole genome shotgun (WGS) entry which is preliminary data.</text>
</comment>
<dbReference type="EMBL" id="JAHXRF010000014">
    <property type="protein sequence ID" value="MBW4866227.1"/>
    <property type="molecule type" value="Genomic_DNA"/>
</dbReference>
<evidence type="ECO:0000256" key="10">
    <source>
        <dbReference type="SAM" id="SignalP"/>
    </source>
</evidence>
<dbReference type="EC" id="3.2.1.8" evidence="3"/>
<keyword evidence="4" id="KW-0858">Xylan degradation</keyword>
<evidence type="ECO:0000256" key="8">
    <source>
        <dbReference type="ARBA" id="ARBA00023295"/>
    </source>
</evidence>
<dbReference type="PANTHER" id="PTHR31490:SF88">
    <property type="entry name" value="BETA-XYLANASE"/>
    <property type="match status" value="1"/>
</dbReference>
<dbReference type="GO" id="GO:0031176">
    <property type="term" value="F:endo-1,4-beta-xylanase activity"/>
    <property type="evidence" value="ECO:0007669"/>
    <property type="project" value="UniProtKB-EC"/>
</dbReference>
<evidence type="ECO:0000256" key="3">
    <source>
        <dbReference type="ARBA" id="ARBA00012590"/>
    </source>
</evidence>
<dbReference type="RefSeq" id="WP_219427954.1">
    <property type="nucleotide sequence ID" value="NZ_JAHXRD010000013.1"/>
</dbReference>
<sequence length="728" mass="80500">MKLSKLNIGLGLAVLAALSSCADDKFSEYKTDMTKDLAEYQYLNDYEPLKNYVEQLKSAGKCNPDFKLGVALGASDFNKRELVYSLAGSNFMEMTAGNAMKYASCVKDDGCMDFSTVKEFVSNAKEGGITIYGHTLAWHSQQNNKYLNGLIADRELQVDPNAKVEKTDFEKDWTTAGSYTYWAPNEVKANITVNGDGFKLANAAATDNWRVQYHIADGLPLKKDSEYILKMTVKGSGEGTLAVGIGDWGGRANGSIAFNTDWKEYAVPFKAVANGGFVICQSGAFVGTLQIRNVKIVHMESPMVEIPKYVYENNFDGSDVLSGWGNGSTAELASGSHDGSKCMVVTNPGATNSWSVQRAVDQEFENGKTYYLHFWGKVDNPGNIGAGFQKTDGYQGRGDFPAMSLTTTWKEFTVQTTVTGEGCNRFLFNLGAVAGKIYIDDVQLYYMEKSNKIPLSDSEKKTILTTAMATWVDGMMEACDGYVTSWDVVNEPISGRDKDGDGYYDLQSATRGTVSEDDAKKNFYWQDYLGDLDYVRTAVAEARKGFAAHNGDAAKLKLFINDYNLESDWDDNKKLKSLIHWIGEWEKDGVTRIDGIGSQMHVSFSANPTVQKSKEEHVVKMLQLMAATGKLVKISELDMGYNDAAGNAVMTENLTEAQHKQMSDYYRFIVGQYFKIIPASQQYGITQWCITDSPKDSGWRGGEPTGLWDANFLRKHTYAGFADGLRGK</sequence>
<evidence type="ECO:0000256" key="2">
    <source>
        <dbReference type="ARBA" id="ARBA00007495"/>
    </source>
</evidence>
<dbReference type="InterPro" id="IPR001000">
    <property type="entry name" value="GH10_dom"/>
</dbReference>
<dbReference type="InterPro" id="IPR003305">
    <property type="entry name" value="CenC_carb-bd"/>
</dbReference>
<dbReference type="PROSITE" id="PS51257">
    <property type="entry name" value="PROKAR_LIPOPROTEIN"/>
    <property type="match status" value="1"/>
</dbReference>
<keyword evidence="5 10" id="KW-0732">Signal</keyword>
<dbReference type="SMART" id="SM00633">
    <property type="entry name" value="Glyco_10"/>
    <property type="match status" value="1"/>
</dbReference>
<dbReference type="Proteomes" id="UP001196873">
    <property type="component" value="Unassembled WGS sequence"/>
</dbReference>
<comment type="catalytic activity">
    <reaction evidence="1">
        <text>Endohydrolysis of (1-&gt;4)-beta-D-xylosidic linkages in xylans.</text>
        <dbReference type="EC" id="3.2.1.8"/>
    </reaction>
</comment>
<dbReference type="Pfam" id="PF02018">
    <property type="entry name" value="CBM_4_9"/>
    <property type="match status" value="1"/>
</dbReference>
<organism evidence="12 13">
    <name type="scientific">Segatella salivae</name>
    <dbReference type="NCBI Taxonomy" id="228604"/>
    <lineage>
        <taxon>Bacteria</taxon>
        <taxon>Pseudomonadati</taxon>
        <taxon>Bacteroidota</taxon>
        <taxon>Bacteroidia</taxon>
        <taxon>Bacteroidales</taxon>
        <taxon>Prevotellaceae</taxon>
        <taxon>Segatella</taxon>
    </lineage>
</organism>
<protein>
    <recommendedName>
        <fullName evidence="3">endo-1,4-beta-xylanase</fullName>
        <ecNumber evidence="3">3.2.1.8</ecNumber>
    </recommendedName>
</protein>
<evidence type="ECO:0000313" key="13">
    <source>
        <dbReference type="Proteomes" id="UP001196873"/>
    </source>
</evidence>
<feature type="chain" id="PRO_5043531721" description="endo-1,4-beta-xylanase" evidence="10">
    <location>
        <begin position="23"/>
        <end position="728"/>
    </location>
</feature>
<proteinExistence type="inferred from homology"/>
<evidence type="ECO:0000256" key="5">
    <source>
        <dbReference type="ARBA" id="ARBA00022729"/>
    </source>
</evidence>
<evidence type="ECO:0000256" key="4">
    <source>
        <dbReference type="ARBA" id="ARBA00022651"/>
    </source>
</evidence>
<evidence type="ECO:0000256" key="6">
    <source>
        <dbReference type="ARBA" id="ARBA00022801"/>
    </source>
</evidence>
<reference evidence="12" key="1">
    <citation type="submission" date="2021-07" db="EMBL/GenBank/DDBJ databases">
        <title>Genomic diversity and antimicrobial resistance of Prevotella spp. isolated from chronic lung disease airways.</title>
        <authorList>
            <person name="Webb K.A."/>
            <person name="Olagoke O.S."/>
            <person name="Baird T."/>
            <person name="Neill J."/>
            <person name="Pham A."/>
            <person name="Wells T.J."/>
            <person name="Ramsay K.A."/>
            <person name="Bell S.C."/>
            <person name="Sarovich D.S."/>
            <person name="Price E.P."/>
        </authorList>
    </citation>
    <scope>NUCLEOTIDE SEQUENCE</scope>
    <source>
        <strain evidence="12">SCHI0047.S.3</strain>
    </source>
</reference>
<keyword evidence="9" id="KW-0624">Polysaccharide degradation</keyword>
<name>A0AAW4NQH5_9BACT</name>
<dbReference type="PANTHER" id="PTHR31490">
    <property type="entry name" value="GLYCOSYL HYDROLASE"/>
    <property type="match status" value="1"/>
</dbReference>
<feature type="domain" description="GH10" evidence="11">
    <location>
        <begin position="438"/>
        <end position="725"/>
    </location>
</feature>
<comment type="similarity">
    <text evidence="2">Belongs to the glycosyl hydrolase 10 (cellulase F) family.</text>
</comment>
<evidence type="ECO:0000256" key="9">
    <source>
        <dbReference type="ARBA" id="ARBA00023326"/>
    </source>
</evidence>
<dbReference type="AlphaFoldDB" id="A0AAW4NQH5"/>
<accession>A0AAW4NQH5</accession>
<keyword evidence="6" id="KW-0378">Hydrolase</keyword>
<dbReference type="InterPro" id="IPR044846">
    <property type="entry name" value="GH10"/>
</dbReference>
<keyword evidence="7" id="KW-0119">Carbohydrate metabolism</keyword>
<dbReference type="GO" id="GO:0045493">
    <property type="term" value="P:xylan catabolic process"/>
    <property type="evidence" value="ECO:0007669"/>
    <property type="project" value="UniProtKB-KW"/>
</dbReference>